<feature type="domain" description="Protein kinase" evidence="1">
    <location>
        <begin position="99"/>
        <end position="410"/>
    </location>
</feature>
<dbReference type="PANTHER" id="PTHR44167:SF30">
    <property type="entry name" value="PHOSPHORYLASE KINASE"/>
    <property type="match status" value="1"/>
</dbReference>
<dbReference type="PROSITE" id="PS50011">
    <property type="entry name" value="PROTEIN_KINASE_DOM"/>
    <property type="match status" value="1"/>
</dbReference>
<organism evidence="3 4">
    <name type="scientific">Alternaria tenuissima</name>
    <dbReference type="NCBI Taxonomy" id="119927"/>
    <lineage>
        <taxon>Eukaryota</taxon>
        <taxon>Fungi</taxon>
        <taxon>Dikarya</taxon>
        <taxon>Ascomycota</taxon>
        <taxon>Pezizomycotina</taxon>
        <taxon>Dothideomycetes</taxon>
        <taxon>Pleosporomycetidae</taxon>
        <taxon>Pleosporales</taxon>
        <taxon>Pleosporineae</taxon>
        <taxon>Pleosporaceae</taxon>
        <taxon>Alternaria</taxon>
        <taxon>Alternaria sect. Alternaria</taxon>
        <taxon>Alternaria alternata complex</taxon>
    </lineage>
</organism>
<dbReference type="GO" id="GO:0004674">
    <property type="term" value="F:protein serine/threonine kinase activity"/>
    <property type="evidence" value="ECO:0007669"/>
    <property type="project" value="TreeGrafter"/>
</dbReference>
<evidence type="ECO:0000313" key="2">
    <source>
        <dbReference type="EMBL" id="RYN20006.1"/>
    </source>
</evidence>
<dbReference type="Gene3D" id="1.10.510.10">
    <property type="entry name" value="Transferase(Phosphotransferase) domain 1"/>
    <property type="match status" value="1"/>
</dbReference>
<dbReference type="CDD" id="cd00180">
    <property type="entry name" value="PKc"/>
    <property type="match status" value="1"/>
</dbReference>
<gene>
    <name evidence="3" type="ORF">AA0114_g8653</name>
    <name evidence="2" type="ORF">AA0115_g10418</name>
</gene>
<reference evidence="2 4" key="2">
    <citation type="journal article" date="2019" name="bioRxiv">
        <title>Genomics, evolutionary history and diagnostics of the Alternaria alternata species group including apple and Asian pear pathotypes.</title>
        <authorList>
            <person name="Armitage A.D."/>
            <person name="Cockerton H.M."/>
            <person name="Sreenivasaprasad S."/>
            <person name="Woodhall J.W."/>
            <person name="Lane C.R."/>
            <person name="Harrison R.J."/>
            <person name="Clarkson J.P."/>
        </authorList>
    </citation>
    <scope>NUCLEOTIDE SEQUENCE [LARGE SCALE GENOMIC DNA]</scope>
    <source>
        <strain evidence="4">FERA 1082</strain>
        <strain evidence="2">FERA 1164</strain>
    </source>
</reference>
<dbReference type="SMART" id="SM00220">
    <property type="entry name" value="S_TKc"/>
    <property type="match status" value="1"/>
</dbReference>
<protein>
    <recommendedName>
        <fullName evidence="1">Protein kinase domain-containing protein</fullName>
    </recommendedName>
</protein>
<dbReference type="Proteomes" id="UP000292340">
    <property type="component" value="Unassembled WGS sequence"/>
</dbReference>
<dbReference type="PROSITE" id="PS00108">
    <property type="entry name" value="PROTEIN_KINASE_ST"/>
    <property type="match status" value="1"/>
</dbReference>
<dbReference type="InterPro" id="IPR000719">
    <property type="entry name" value="Prot_kinase_dom"/>
</dbReference>
<evidence type="ECO:0000313" key="3">
    <source>
        <dbReference type="EMBL" id="RYN46049.1"/>
    </source>
</evidence>
<dbReference type="EMBL" id="PDXB01000039">
    <property type="protein sequence ID" value="RYN20006.1"/>
    <property type="molecule type" value="Genomic_DNA"/>
</dbReference>
<accession>A0A4Q4M939</accession>
<dbReference type="SUPFAM" id="SSF56112">
    <property type="entry name" value="Protein kinase-like (PK-like)"/>
    <property type="match status" value="1"/>
</dbReference>
<reference evidence="3" key="3">
    <citation type="journal article" date="2019" name="J. ISSAAS">
        <title>Genomics, evolutionary history and diagnostics of the Alternaria alternata species group including apple and Asian pear pathotypes.</title>
        <authorList>
            <person name="Armitage A.D."/>
            <person name="Cockerton H.M."/>
            <person name="Sreenivasaprasad S."/>
            <person name="Woodhall J."/>
            <person name="Lane C."/>
            <person name="Harrison R.J."/>
            <person name="Clarkson J.P."/>
        </authorList>
    </citation>
    <scope>NUCLEOTIDE SEQUENCE</scope>
    <source>
        <strain evidence="3">FERA 1082</strain>
    </source>
</reference>
<dbReference type="InterPro" id="IPR008271">
    <property type="entry name" value="Ser/Thr_kinase_AS"/>
</dbReference>
<dbReference type="EMBL" id="PDXA01000031">
    <property type="protein sequence ID" value="RYN46049.1"/>
    <property type="molecule type" value="Genomic_DNA"/>
</dbReference>
<comment type="caution">
    <text evidence="3">The sequence shown here is derived from an EMBL/GenBank/DDBJ whole genome shotgun (WGS) entry which is preliminary data.</text>
</comment>
<dbReference type="Proteomes" id="UP000292402">
    <property type="component" value="Unassembled WGS sequence"/>
</dbReference>
<dbReference type="Pfam" id="PF00069">
    <property type="entry name" value="Pkinase"/>
    <property type="match status" value="1"/>
</dbReference>
<dbReference type="PANTHER" id="PTHR44167">
    <property type="entry name" value="OVARIAN-SPECIFIC SERINE/THREONINE-PROTEIN KINASE LOK-RELATED"/>
    <property type="match status" value="1"/>
</dbReference>
<sequence length="501" mass="56503">MATSTRPDYGPDLLTDEENQQLDNFFSVRNTIDHPNERSAFNEETDVDHIQRWAGYAFQRATTPLTEQPPCEYIDGVSLDWSGHGTSHVDYNKSDVLPLTQGKFLGHGMHGGVYETSCNGVKLAWKRKYCRRKIGERERREIEVIKKLSHRHIIRLMGTYTHGPFLGLLLWPVATCDLASLLEDVDWLQKPILLEQGLPLKLSEEWTEQTEEREARLQALGILLGGVTTLARDSAVAFLKSTIGCIASAVAYIHESDIKHKDLKPSNILLSRNGLWLTDFGTATDFSVLTTSVTDNGERGTPKYFAPEVARFEPSGRAADIFSMGCIFFEIMILCIECSLDLSVTLRSRNDRSFQSNLDNVKVWLIEDDWSDPQDTPSIEEYLSGLVGSMMDVEVDKRPTASIVEWDVAIISGKCSAYRSLYESSKEPGIYRDCCYQEAFRNQSRAMLPILGTEVMINITFGRTYLLPPYQNIWTFHIGYVDENLIQSVQMFAVSSSGNSS</sequence>
<dbReference type="Gene3D" id="3.30.200.20">
    <property type="entry name" value="Phosphorylase Kinase, domain 1"/>
    <property type="match status" value="1"/>
</dbReference>
<dbReference type="AlphaFoldDB" id="A0A4Q4M939"/>
<dbReference type="GO" id="GO:0005524">
    <property type="term" value="F:ATP binding"/>
    <property type="evidence" value="ECO:0007669"/>
    <property type="project" value="InterPro"/>
</dbReference>
<reference evidence="2" key="1">
    <citation type="submission" date="2017-10" db="EMBL/GenBank/DDBJ databases">
        <authorList>
            <person name="Armitage A.D."/>
            <person name="Barbara D.J."/>
            <person name="Woodhall J.W."/>
            <person name="Sreenivasaprasad S."/>
            <person name="Lane C.R."/>
            <person name="Clarkson J.P."/>
            <person name="Harrison R.J."/>
        </authorList>
    </citation>
    <scope>NUCLEOTIDE SEQUENCE</scope>
    <source>
        <strain evidence="2">FERA 1164</strain>
    </source>
</reference>
<name>A0A4Q4M939_9PLEO</name>
<dbReference type="GO" id="GO:0044773">
    <property type="term" value="P:mitotic DNA damage checkpoint signaling"/>
    <property type="evidence" value="ECO:0007669"/>
    <property type="project" value="TreeGrafter"/>
</dbReference>
<dbReference type="GO" id="GO:0005634">
    <property type="term" value="C:nucleus"/>
    <property type="evidence" value="ECO:0007669"/>
    <property type="project" value="TreeGrafter"/>
</dbReference>
<evidence type="ECO:0000259" key="1">
    <source>
        <dbReference type="PROSITE" id="PS50011"/>
    </source>
</evidence>
<evidence type="ECO:0000313" key="4">
    <source>
        <dbReference type="Proteomes" id="UP000292402"/>
    </source>
</evidence>
<proteinExistence type="predicted"/>
<dbReference type="InterPro" id="IPR011009">
    <property type="entry name" value="Kinase-like_dom_sf"/>
</dbReference>